<gene>
    <name evidence="1" type="ORF">C449_01112</name>
</gene>
<dbReference type="InParanoid" id="M0MSA3"/>
<proteinExistence type="predicted"/>
<comment type="caution">
    <text evidence="1">The sequence shown here is derived from an EMBL/GenBank/DDBJ whole genome shotgun (WGS) entry which is preliminary data.</text>
</comment>
<dbReference type="AlphaFoldDB" id="M0MSA3"/>
<accession>M0MSA3</accession>
<organism evidence="1 2">
    <name type="scientific">Halococcus saccharolyticus DSM 5350</name>
    <dbReference type="NCBI Taxonomy" id="1227455"/>
    <lineage>
        <taxon>Archaea</taxon>
        <taxon>Methanobacteriati</taxon>
        <taxon>Methanobacteriota</taxon>
        <taxon>Stenosarchaea group</taxon>
        <taxon>Halobacteria</taxon>
        <taxon>Halobacteriales</taxon>
        <taxon>Halococcaceae</taxon>
        <taxon>Halococcus</taxon>
    </lineage>
</organism>
<dbReference type="RefSeq" id="WP_006076029.1">
    <property type="nucleotide sequence ID" value="NZ_AOMD01000003.1"/>
</dbReference>
<dbReference type="STRING" id="1227455.C449_01112"/>
<dbReference type="Proteomes" id="UP000011669">
    <property type="component" value="Unassembled WGS sequence"/>
</dbReference>
<sequence>MSAEAATADPPERDAADTLCSECKGPMRYDEGPGVGCMCDDPEGTPIERMICRRCVGAITFDDGSDIDPMACECPDDEAPTHYRIMSKQESIDRAREFL</sequence>
<reference evidence="1 2" key="1">
    <citation type="journal article" date="2014" name="PLoS Genet.">
        <title>Phylogenetically driven sequencing of extremely halophilic archaea reveals strategies for static and dynamic osmo-response.</title>
        <authorList>
            <person name="Becker E.A."/>
            <person name="Seitzer P.M."/>
            <person name="Tritt A."/>
            <person name="Larsen D."/>
            <person name="Krusor M."/>
            <person name="Yao A.I."/>
            <person name="Wu D."/>
            <person name="Madern D."/>
            <person name="Eisen J.A."/>
            <person name="Darling A.E."/>
            <person name="Facciotti M.T."/>
        </authorList>
    </citation>
    <scope>NUCLEOTIDE SEQUENCE [LARGE SCALE GENOMIC DNA]</scope>
    <source>
        <strain evidence="1 2">DSM 5350</strain>
    </source>
</reference>
<evidence type="ECO:0000313" key="1">
    <source>
        <dbReference type="EMBL" id="EMA47619.1"/>
    </source>
</evidence>
<keyword evidence="2" id="KW-1185">Reference proteome</keyword>
<dbReference type="PATRIC" id="fig|1227455.4.peg.231"/>
<name>M0MSA3_9EURY</name>
<dbReference type="EMBL" id="AOMD01000003">
    <property type="protein sequence ID" value="EMA47619.1"/>
    <property type="molecule type" value="Genomic_DNA"/>
</dbReference>
<protein>
    <submittedName>
        <fullName evidence="1">Uncharacterized protein</fullName>
    </submittedName>
</protein>
<evidence type="ECO:0000313" key="2">
    <source>
        <dbReference type="Proteomes" id="UP000011669"/>
    </source>
</evidence>